<gene>
    <name evidence="1" type="ORF">SAMN02745941_02944</name>
</gene>
<evidence type="ECO:0000313" key="2">
    <source>
        <dbReference type="Proteomes" id="UP000184241"/>
    </source>
</evidence>
<name>A0A1M5ZI56_9CLOT</name>
<dbReference type="EMBL" id="FQXU01000009">
    <property type="protein sequence ID" value="SHI23779.1"/>
    <property type="molecule type" value="Genomic_DNA"/>
</dbReference>
<dbReference type="Proteomes" id="UP000184241">
    <property type="component" value="Unassembled WGS sequence"/>
</dbReference>
<protein>
    <recommendedName>
        <fullName evidence="3">DUF3006 domain-containing protein</fullName>
    </recommendedName>
</protein>
<evidence type="ECO:0000313" key="1">
    <source>
        <dbReference type="EMBL" id="SHI23779.1"/>
    </source>
</evidence>
<dbReference type="RefSeq" id="WP_073020587.1">
    <property type="nucleotide sequence ID" value="NZ_FQXU01000009.1"/>
</dbReference>
<sequence>MSSIYIVDRIEGRYAVCETEKKEMVDIELTNIFGIVKEGKVILKREDGYYVDEEATIKRKDEIKKLMEGMWEE</sequence>
<organism evidence="1 2">
    <name type="scientific">Clostridium intestinale DSM 6191</name>
    <dbReference type="NCBI Taxonomy" id="1121320"/>
    <lineage>
        <taxon>Bacteria</taxon>
        <taxon>Bacillati</taxon>
        <taxon>Bacillota</taxon>
        <taxon>Clostridia</taxon>
        <taxon>Eubacteriales</taxon>
        <taxon>Clostridiaceae</taxon>
        <taxon>Clostridium</taxon>
    </lineage>
</organism>
<dbReference type="Pfam" id="PF11213">
    <property type="entry name" value="DUF3006"/>
    <property type="match status" value="1"/>
</dbReference>
<accession>A0A1M5ZI56</accession>
<evidence type="ECO:0008006" key="3">
    <source>
        <dbReference type="Google" id="ProtNLM"/>
    </source>
</evidence>
<dbReference type="InterPro" id="IPR021377">
    <property type="entry name" value="DUF3006"/>
</dbReference>
<proteinExistence type="predicted"/>
<reference evidence="1 2" key="1">
    <citation type="submission" date="2016-11" db="EMBL/GenBank/DDBJ databases">
        <authorList>
            <person name="Jaros S."/>
            <person name="Januszkiewicz K."/>
            <person name="Wedrychowicz H."/>
        </authorList>
    </citation>
    <scope>NUCLEOTIDE SEQUENCE [LARGE SCALE GENOMIC DNA]</scope>
    <source>
        <strain evidence="1 2">DSM 6191</strain>
    </source>
</reference>
<dbReference type="AlphaFoldDB" id="A0A1M5ZI56"/>